<evidence type="ECO:0000313" key="2">
    <source>
        <dbReference type="Proteomes" id="UP000619545"/>
    </source>
</evidence>
<evidence type="ECO:0000313" key="1">
    <source>
        <dbReference type="EMBL" id="HII70269.1"/>
    </source>
</evidence>
<reference evidence="1" key="1">
    <citation type="journal article" date="2020" name="bioRxiv">
        <title>A rank-normalized archaeal taxonomy based on genome phylogeny resolves widespread incomplete and uneven classifications.</title>
        <authorList>
            <person name="Rinke C."/>
            <person name="Chuvochina M."/>
            <person name="Mussig A.J."/>
            <person name="Chaumeil P.-A."/>
            <person name="Waite D.W."/>
            <person name="Whitman W.B."/>
            <person name="Parks D.H."/>
            <person name="Hugenholtz P."/>
        </authorList>
    </citation>
    <scope>NUCLEOTIDE SEQUENCE</scope>
    <source>
        <strain evidence="1">UBA8853</strain>
    </source>
</reference>
<gene>
    <name evidence="1" type="ORF">HA336_03435</name>
</gene>
<dbReference type="GeneID" id="1477997"/>
<accession>A0A832T669</accession>
<dbReference type="AlphaFoldDB" id="A0A832T669"/>
<protein>
    <submittedName>
        <fullName evidence="1">Uncharacterized protein</fullName>
    </submittedName>
</protein>
<organism evidence="1 2">
    <name type="scientific">Methanopyrus kandleri</name>
    <dbReference type="NCBI Taxonomy" id="2320"/>
    <lineage>
        <taxon>Archaea</taxon>
        <taxon>Methanobacteriati</taxon>
        <taxon>Methanobacteriota</taxon>
        <taxon>Methanomada group</taxon>
        <taxon>Methanopyri</taxon>
        <taxon>Methanopyrales</taxon>
        <taxon>Methanopyraceae</taxon>
        <taxon>Methanopyrus</taxon>
    </lineage>
</organism>
<proteinExistence type="predicted"/>
<dbReference type="Proteomes" id="UP000619545">
    <property type="component" value="Unassembled WGS sequence"/>
</dbReference>
<name>A0A832T669_9EURY</name>
<sequence length="248" mass="28183">MRAVFYLLPLYIKSDDAWELGRLLRALDTRNRRVLVLDRARSFVHNLHQALRDAERIRSVEDLQQFAGQGGGIGVAEIIKGLVGADVHGLEAMVVCRTYLSNYAAQRSIIVPIMLHKIRLEPKDVFDDNPLDALRLEALESVLYDLAIVAGRAVRSEGDEYPFTVLLGAGTVVRVAQNYPDHAMEIYENFVETFKDELDPEVRVYDLGSKSEVPLEELEDVEVKKFEELSEDERKELVNWMNGQIAVR</sequence>
<comment type="caution">
    <text evidence="1">The sequence shown here is derived from an EMBL/GenBank/DDBJ whole genome shotgun (WGS) entry which is preliminary data.</text>
</comment>
<dbReference type="EMBL" id="DUJS01000003">
    <property type="protein sequence ID" value="HII70269.1"/>
    <property type="molecule type" value="Genomic_DNA"/>
</dbReference>
<dbReference type="RefSeq" id="WP_011019770.1">
    <property type="nucleotide sequence ID" value="NZ_DUJS01000003.1"/>
</dbReference>